<feature type="compositionally biased region" description="Basic and acidic residues" evidence="1">
    <location>
        <begin position="49"/>
        <end position="59"/>
    </location>
</feature>
<keyword evidence="3" id="KW-1185">Reference proteome</keyword>
<gene>
    <name evidence="2" type="ORF">AC731_014775</name>
</gene>
<proteinExistence type="predicted"/>
<dbReference type="KEGG" id="thu:AC731_014775"/>
<evidence type="ECO:0000256" key="1">
    <source>
        <dbReference type="SAM" id="MobiDB-lite"/>
    </source>
</evidence>
<dbReference type="Proteomes" id="UP000036902">
    <property type="component" value="Chromosome"/>
</dbReference>
<dbReference type="EMBL" id="CP014646">
    <property type="protein sequence ID" value="AMO38090.1"/>
    <property type="molecule type" value="Genomic_DNA"/>
</dbReference>
<evidence type="ECO:0000313" key="3">
    <source>
        <dbReference type="Proteomes" id="UP000036902"/>
    </source>
</evidence>
<evidence type="ECO:0000313" key="2">
    <source>
        <dbReference type="EMBL" id="AMO38090.1"/>
    </source>
</evidence>
<sequence length="88" mass="9400">MLDALIGLKSIDNTGAPSTHTILIASRMVADIPIAHHIGACRQRRVGLHAHDRPADAGRHTVLGMKRKKPAPKRQSAFATLFGAKGVC</sequence>
<protein>
    <submittedName>
        <fullName evidence="2">Uncharacterized protein</fullName>
    </submittedName>
</protein>
<dbReference type="RefSeq" id="WP_048707189.1">
    <property type="nucleotide sequence ID" value="NZ_CP014646.1"/>
</dbReference>
<dbReference type="AlphaFoldDB" id="A0A127K7Z5"/>
<organism evidence="2 3">
    <name type="scientific">Thauera humireducens</name>
    <dbReference type="NCBI Taxonomy" id="1134435"/>
    <lineage>
        <taxon>Bacteria</taxon>
        <taxon>Pseudomonadati</taxon>
        <taxon>Pseudomonadota</taxon>
        <taxon>Betaproteobacteria</taxon>
        <taxon>Rhodocyclales</taxon>
        <taxon>Zoogloeaceae</taxon>
        <taxon>Thauera</taxon>
    </lineage>
</organism>
<feature type="region of interest" description="Disordered" evidence="1">
    <location>
        <begin position="49"/>
        <end position="75"/>
    </location>
</feature>
<name>A0A127K7Z5_9RHOO</name>
<accession>A0A127K7Z5</accession>
<reference evidence="3" key="1">
    <citation type="submission" date="2016-03" db="EMBL/GenBank/DDBJ databases">
        <authorList>
            <person name="Ma C."/>
            <person name="Zhou S."/>
            <person name="Yang G."/>
        </authorList>
    </citation>
    <scope>NUCLEOTIDE SEQUENCE [LARGE SCALE GENOMIC DNA]</scope>
    <source>
        <strain evidence="3">SgZ-1</strain>
    </source>
</reference>